<dbReference type="InterPro" id="IPR022751">
    <property type="entry name" value="Alpha_mannosyltransferase"/>
</dbReference>
<dbReference type="Proteomes" id="UP000192596">
    <property type="component" value="Unassembled WGS sequence"/>
</dbReference>
<evidence type="ECO:0000313" key="12">
    <source>
        <dbReference type="Proteomes" id="UP000192596"/>
    </source>
</evidence>
<dbReference type="GO" id="GO:0046354">
    <property type="term" value="P:mannan biosynthetic process"/>
    <property type="evidence" value="ECO:0007669"/>
    <property type="project" value="TreeGrafter"/>
</dbReference>
<dbReference type="Pfam" id="PF11051">
    <property type="entry name" value="Mannosyl_trans3"/>
    <property type="match status" value="2"/>
</dbReference>
<sequence length="489" mass="56511">MTPITSFLGRWQRPIAVSVILVILILAIFPRHHREAIHDTYTNYFPPKSSHSTAAASSGTHVTDFAHHFKTPDDFKPHFFQVAKLSPLDVQDAKRTCFWNDEDYRKQQFQWGPDQDWFANQSTLAQTEARRQEWHEFVANDLVPWESVKGKHKGRGIVTLAGHGDTIPRVAILMRQLVRLGSKLPVEIHFWEDEMNEESKAFLNAIYPRIRYNDLSASDNFWKTHGPTERNYGHYHFKTAAVVDTLFSEFLLLDSDNIPLTLPEDLFEAPTYKEYGTVFWPDIARTRHQNPIWAITRTFCNPAEYEQESGQMLVNKAKFFYHLQLAAWFNEQDYYKHLLLGDKDMFRFAWHALKTPYGKPSKWLTSGGTSHDGNYCGHTFIQAHPDNGEMAFLHRGYFKGMKAPALKWFRERGGVFQKFKQSKYPEDFAFPQESVWGGTGIEGVEGGWHCMGLEGVDEQPMDDLIPGINELFEELGGYWMVDEAEKKGS</sequence>
<evidence type="ECO:0000256" key="3">
    <source>
        <dbReference type="ARBA" id="ARBA00009105"/>
    </source>
</evidence>
<keyword evidence="12" id="KW-1185">Reference proteome</keyword>
<organism evidence="11 12">
    <name type="scientific">Cryoendolithus antarcticus</name>
    <dbReference type="NCBI Taxonomy" id="1507870"/>
    <lineage>
        <taxon>Eukaryota</taxon>
        <taxon>Fungi</taxon>
        <taxon>Dikarya</taxon>
        <taxon>Ascomycota</taxon>
        <taxon>Pezizomycotina</taxon>
        <taxon>Dothideomycetes</taxon>
        <taxon>Dothideomycetidae</taxon>
        <taxon>Cladosporiales</taxon>
        <taxon>Cladosporiaceae</taxon>
        <taxon>Cryoendolithus</taxon>
    </lineage>
</organism>
<dbReference type="GO" id="GO:0000026">
    <property type="term" value="F:alpha-1,2-mannosyltransferase activity"/>
    <property type="evidence" value="ECO:0007669"/>
    <property type="project" value="TreeGrafter"/>
</dbReference>
<gene>
    <name evidence="11" type="ORF">B0A48_13379</name>
</gene>
<evidence type="ECO:0008006" key="13">
    <source>
        <dbReference type="Google" id="ProtNLM"/>
    </source>
</evidence>
<keyword evidence="4" id="KW-0808">Transferase</keyword>
<keyword evidence="7 10" id="KW-1133">Transmembrane helix</keyword>
<dbReference type="GO" id="GO:0000139">
    <property type="term" value="C:Golgi membrane"/>
    <property type="evidence" value="ECO:0007669"/>
    <property type="project" value="UniProtKB-SubCell"/>
</dbReference>
<evidence type="ECO:0000256" key="6">
    <source>
        <dbReference type="ARBA" id="ARBA00022968"/>
    </source>
</evidence>
<evidence type="ECO:0000256" key="4">
    <source>
        <dbReference type="ARBA" id="ARBA00022679"/>
    </source>
</evidence>
<comment type="pathway">
    <text evidence="2">Protein modification; protein glycosylation.</text>
</comment>
<dbReference type="AlphaFoldDB" id="A0A1V8SPP0"/>
<evidence type="ECO:0000256" key="10">
    <source>
        <dbReference type="SAM" id="Phobius"/>
    </source>
</evidence>
<accession>A0A1V8SPP0</accession>
<dbReference type="STRING" id="1507870.A0A1V8SPP0"/>
<comment type="subcellular location">
    <subcellularLocation>
        <location evidence="1">Golgi apparatus membrane</location>
        <topology evidence="1">Single-pass type II membrane protein</topology>
    </subcellularLocation>
</comment>
<evidence type="ECO:0000256" key="5">
    <source>
        <dbReference type="ARBA" id="ARBA00022692"/>
    </source>
</evidence>
<evidence type="ECO:0000256" key="8">
    <source>
        <dbReference type="ARBA" id="ARBA00023034"/>
    </source>
</evidence>
<dbReference type="OrthoDB" id="430354at2759"/>
<comment type="similarity">
    <text evidence="3">Belongs to the MNN1/MNT family.</text>
</comment>
<feature type="transmembrane region" description="Helical" evidence="10">
    <location>
        <begin position="12"/>
        <end position="29"/>
    </location>
</feature>
<dbReference type="SUPFAM" id="SSF53448">
    <property type="entry name" value="Nucleotide-diphospho-sugar transferases"/>
    <property type="match status" value="1"/>
</dbReference>
<dbReference type="InParanoid" id="A0A1V8SPP0"/>
<keyword evidence="8" id="KW-0333">Golgi apparatus</keyword>
<dbReference type="PANTHER" id="PTHR31646">
    <property type="entry name" value="ALPHA-1,2-MANNOSYLTRANSFERASE MNN2"/>
    <property type="match status" value="1"/>
</dbReference>
<keyword evidence="6" id="KW-0735">Signal-anchor</keyword>
<evidence type="ECO:0000256" key="9">
    <source>
        <dbReference type="ARBA" id="ARBA00023136"/>
    </source>
</evidence>
<keyword evidence="9 10" id="KW-0472">Membrane</keyword>
<dbReference type="InterPro" id="IPR029044">
    <property type="entry name" value="Nucleotide-diphossugar_trans"/>
</dbReference>
<reference evidence="12" key="1">
    <citation type="submission" date="2017-03" db="EMBL/GenBank/DDBJ databases">
        <title>Genomes of endolithic fungi from Antarctica.</title>
        <authorList>
            <person name="Coleine C."/>
            <person name="Masonjones S."/>
            <person name="Stajich J.E."/>
        </authorList>
    </citation>
    <scope>NUCLEOTIDE SEQUENCE [LARGE SCALE GENOMIC DNA]</scope>
    <source>
        <strain evidence="12">CCFEE 5527</strain>
    </source>
</reference>
<evidence type="ECO:0000256" key="2">
    <source>
        <dbReference type="ARBA" id="ARBA00004922"/>
    </source>
</evidence>
<proteinExistence type="inferred from homology"/>
<keyword evidence="5 10" id="KW-0812">Transmembrane</keyword>
<evidence type="ECO:0000313" key="11">
    <source>
        <dbReference type="EMBL" id="OQO01136.1"/>
    </source>
</evidence>
<comment type="caution">
    <text evidence="11">The sequence shown here is derived from an EMBL/GenBank/DDBJ whole genome shotgun (WGS) entry which is preliminary data.</text>
</comment>
<name>A0A1V8SPP0_9PEZI</name>
<dbReference type="Gene3D" id="3.90.550.10">
    <property type="entry name" value="Spore Coat Polysaccharide Biosynthesis Protein SpsA, Chain A"/>
    <property type="match status" value="1"/>
</dbReference>
<dbReference type="PANTHER" id="PTHR31646:SF1">
    <property type="entry name" value="ALPHA-1,2-MANNOSYLTRANSFERASE MNN2"/>
    <property type="match status" value="1"/>
</dbReference>
<protein>
    <recommendedName>
        <fullName evidence="13">Glycosyltransferase family 71 protein</fullName>
    </recommendedName>
</protein>
<evidence type="ECO:0000256" key="7">
    <source>
        <dbReference type="ARBA" id="ARBA00022989"/>
    </source>
</evidence>
<evidence type="ECO:0000256" key="1">
    <source>
        <dbReference type="ARBA" id="ARBA00004323"/>
    </source>
</evidence>
<dbReference type="EMBL" id="NAJO01000032">
    <property type="protein sequence ID" value="OQO01136.1"/>
    <property type="molecule type" value="Genomic_DNA"/>
</dbReference>